<accession>A0A914A8X2</accession>
<evidence type="ECO:0000313" key="8">
    <source>
        <dbReference type="Proteomes" id="UP000887568"/>
    </source>
</evidence>
<keyword evidence="4 6" id="KW-1133">Transmembrane helix</keyword>
<comment type="subcellular location">
    <subcellularLocation>
        <location evidence="1">Membrane</location>
        <topology evidence="1">Multi-pass membrane protein</topology>
    </subcellularLocation>
</comment>
<evidence type="ECO:0000313" key="7">
    <source>
        <dbReference type="EnsemblMetazoa" id="XP_038059864.1"/>
    </source>
</evidence>
<evidence type="ECO:0000256" key="3">
    <source>
        <dbReference type="ARBA" id="ARBA00022692"/>
    </source>
</evidence>
<dbReference type="RefSeq" id="XP_038059864.1">
    <property type="nucleotide sequence ID" value="XM_038203936.1"/>
</dbReference>
<organism evidence="7 8">
    <name type="scientific">Patiria miniata</name>
    <name type="common">Bat star</name>
    <name type="synonym">Asterina miniata</name>
    <dbReference type="NCBI Taxonomy" id="46514"/>
    <lineage>
        <taxon>Eukaryota</taxon>
        <taxon>Metazoa</taxon>
        <taxon>Echinodermata</taxon>
        <taxon>Eleutherozoa</taxon>
        <taxon>Asterozoa</taxon>
        <taxon>Asteroidea</taxon>
        <taxon>Valvatacea</taxon>
        <taxon>Valvatida</taxon>
        <taxon>Asterinidae</taxon>
        <taxon>Patiria</taxon>
    </lineage>
</organism>
<feature type="transmembrane region" description="Helical" evidence="6">
    <location>
        <begin position="77"/>
        <end position="97"/>
    </location>
</feature>
<dbReference type="GeneID" id="119730873"/>
<dbReference type="AlphaFoldDB" id="A0A914A8X2"/>
<dbReference type="OrthoDB" id="10183527at2759"/>
<feature type="transmembrane region" description="Helical" evidence="6">
    <location>
        <begin position="40"/>
        <end position="65"/>
    </location>
</feature>
<dbReference type="PANTHER" id="PTHR23320">
    <property type="entry name" value="MEMBRANE-SPANNING 4-DOMAINS SUBFAMILY A MS4A -RELATED"/>
    <property type="match status" value="1"/>
</dbReference>
<dbReference type="InterPro" id="IPR030417">
    <property type="entry name" value="MS4A"/>
</dbReference>
<reference evidence="7" key="1">
    <citation type="submission" date="2022-11" db="UniProtKB">
        <authorList>
            <consortium name="EnsemblMetazoa"/>
        </authorList>
    </citation>
    <scope>IDENTIFICATION</scope>
</reference>
<comment type="similarity">
    <text evidence="2">Belongs to the MS4A family.</text>
</comment>
<dbReference type="OMA" id="HRSTIIC"/>
<dbReference type="InterPro" id="IPR007237">
    <property type="entry name" value="CD20-like"/>
</dbReference>
<feature type="transmembrane region" description="Helical" evidence="6">
    <location>
        <begin position="156"/>
        <end position="182"/>
    </location>
</feature>
<evidence type="ECO:0000256" key="2">
    <source>
        <dbReference type="ARBA" id="ARBA00009565"/>
    </source>
</evidence>
<name>A0A914A8X2_PATMI</name>
<dbReference type="EnsemblMetazoa" id="XM_038203936.1">
    <property type="protein sequence ID" value="XP_038059864.1"/>
    <property type="gene ID" value="LOC119730873"/>
</dbReference>
<evidence type="ECO:0000256" key="4">
    <source>
        <dbReference type="ARBA" id="ARBA00022989"/>
    </source>
</evidence>
<evidence type="ECO:0008006" key="9">
    <source>
        <dbReference type="Google" id="ProtNLM"/>
    </source>
</evidence>
<keyword evidence="8" id="KW-1185">Reference proteome</keyword>
<dbReference type="GO" id="GO:0016020">
    <property type="term" value="C:membrane"/>
    <property type="evidence" value="ECO:0007669"/>
    <property type="project" value="UniProtKB-SubCell"/>
</dbReference>
<proteinExistence type="inferred from homology"/>
<dbReference type="Proteomes" id="UP000887568">
    <property type="component" value="Unplaced"/>
</dbReference>
<evidence type="ECO:0000256" key="1">
    <source>
        <dbReference type="ARBA" id="ARBA00004141"/>
    </source>
</evidence>
<keyword evidence="3 6" id="KW-0812">Transmembrane</keyword>
<keyword evidence="5 6" id="KW-0472">Membrane</keyword>
<dbReference type="PANTHER" id="PTHR23320:SF165">
    <property type="entry name" value="MARVEL DOMAIN-CONTAINING PROTEIN"/>
    <property type="match status" value="1"/>
</dbReference>
<sequence length="245" mass="25656">MMTAPSAPPAYVAAPQPVGQQQLETVQPAPQPRSGNWTGILWTGVIQVVLGSLTTILGIVTMTVFKRVFYVSDIGSPIWCGILFYVVAGILGIVSGWKKNSRVAIGYMIMSILACLAACCVIGFGANVMASINIICFSDYHYDSYNAVIYSCDLKLAVNGVYGTVIILALVEFVVAIVGASLTCGLLCCGGSATQTVIHYQPQPHGSSYHSAPGTGLLQSTHRSTIICLSSPEGAVSAGSSATNR</sequence>
<evidence type="ECO:0000256" key="5">
    <source>
        <dbReference type="ARBA" id="ARBA00023136"/>
    </source>
</evidence>
<protein>
    <recommendedName>
        <fullName evidence="9">Membrane-spanning 4-domains subfamily A member 4A-like</fullName>
    </recommendedName>
</protein>
<evidence type="ECO:0000256" key="6">
    <source>
        <dbReference type="SAM" id="Phobius"/>
    </source>
</evidence>
<dbReference type="Pfam" id="PF04103">
    <property type="entry name" value="CD20"/>
    <property type="match status" value="1"/>
</dbReference>
<feature type="transmembrane region" description="Helical" evidence="6">
    <location>
        <begin position="103"/>
        <end position="136"/>
    </location>
</feature>